<comment type="caution">
    <text evidence="1">The sequence shown here is derived from an EMBL/GenBank/DDBJ whole genome shotgun (WGS) entry which is preliminary data.</text>
</comment>
<organism evidence="1 2">
    <name type="scientific">Kineosporia mesophila</name>
    <dbReference type="NCBI Taxonomy" id="566012"/>
    <lineage>
        <taxon>Bacteria</taxon>
        <taxon>Bacillati</taxon>
        <taxon>Actinomycetota</taxon>
        <taxon>Actinomycetes</taxon>
        <taxon>Kineosporiales</taxon>
        <taxon>Kineosporiaceae</taxon>
        <taxon>Kineosporia</taxon>
    </lineage>
</organism>
<dbReference type="EMBL" id="BAAAZO010000009">
    <property type="protein sequence ID" value="GAA3624524.1"/>
    <property type="molecule type" value="Genomic_DNA"/>
</dbReference>
<accession>A0ABP7A401</accession>
<name>A0ABP7A401_9ACTN</name>
<reference evidence="2" key="1">
    <citation type="journal article" date="2019" name="Int. J. Syst. Evol. Microbiol.">
        <title>The Global Catalogue of Microorganisms (GCM) 10K type strain sequencing project: providing services to taxonomists for standard genome sequencing and annotation.</title>
        <authorList>
            <consortium name="The Broad Institute Genomics Platform"/>
            <consortium name="The Broad Institute Genome Sequencing Center for Infectious Disease"/>
            <person name="Wu L."/>
            <person name="Ma J."/>
        </authorList>
    </citation>
    <scope>NUCLEOTIDE SEQUENCE [LARGE SCALE GENOMIC DNA]</scope>
    <source>
        <strain evidence="2">JCM 16902</strain>
    </source>
</reference>
<evidence type="ECO:0000313" key="1">
    <source>
        <dbReference type="EMBL" id="GAA3624524.1"/>
    </source>
</evidence>
<protein>
    <submittedName>
        <fullName evidence="1">Uncharacterized protein</fullName>
    </submittedName>
</protein>
<proteinExistence type="predicted"/>
<gene>
    <name evidence="1" type="ORF">GCM10022223_47000</name>
</gene>
<sequence>MIRKSNPNTATKGATVATVAAMSLTARIAEVRILHTCNRHPYGLLRLETVDGQALPGSAMIFPGEWVTFRRLVTVGATVVLAGQVCQPDPGRPPVLYVTSVIGQDVTAVGDAA</sequence>
<evidence type="ECO:0000313" key="2">
    <source>
        <dbReference type="Proteomes" id="UP001501074"/>
    </source>
</evidence>
<keyword evidence="2" id="KW-1185">Reference proteome</keyword>
<dbReference type="RefSeq" id="WP_231487776.1">
    <property type="nucleotide sequence ID" value="NZ_BAAAZO010000009.1"/>
</dbReference>
<dbReference type="Proteomes" id="UP001501074">
    <property type="component" value="Unassembled WGS sequence"/>
</dbReference>